<dbReference type="PANTHER" id="PTHR43391:SF14">
    <property type="entry name" value="DEHYDROGENASE_REDUCTASE SDR FAMILY PROTEIN 7-LIKE"/>
    <property type="match status" value="1"/>
</dbReference>
<dbReference type="Proteomes" id="UP001596425">
    <property type="component" value="Unassembled WGS sequence"/>
</dbReference>
<accession>A0ABW1YSN0</accession>
<keyword evidence="3" id="KW-0560">Oxidoreductase</keyword>
<comment type="similarity">
    <text evidence="1 4">Belongs to the short-chain dehydrogenases/reductases (SDR) family.</text>
</comment>
<reference evidence="7" key="1">
    <citation type="journal article" date="2019" name="Int. J. Syst. Evol. Microbiol.">
        <title>The Global Catalogue of Microorganisms (GCM) 10K type strain sequencing project: providing services to taxonomists for standard genome sequencing and annotation.</title>
        <authorList>
            <consortium name="The Broad Institute Genomics Platform"/>
            <consortium name="The Broad Institute Genome Sequencing Center for Infectious Disease"/>
            <person name="Wu L."/>
            <person name="Ma J."/>
        </authorList>
    </citation>
    <scope>NUCLEOTIDE SEQUENCE [LARGE SCALE GENOMIC DNA]</scope>
    <source>
        <strain evidence="7">CGMCC 1.13718</strain>
    </source>
</reference>
<dbReference type="CDD" id="cd05233">
    <property type="entry name" value="SDR_c"/>
    <property type="match status" value="1"/>
</dbReference>
<dbReference type="PRINTS" id="PR00081">
    <property type="entry name" value="GDHRDH"/>
</dbReference>
<keyword evidence="2" id="KW-0521">NADP</keyword>
<dbReference type="EMBL" id="JBHSVR010000001">
    <property type="protein sequence ID" value="MFC6634374.1"/>
    <property type="molecule type" value="Genomic_DNA"/>
</dbReference>
<evidence type="ECO:0000256" key="4">
    <source>
        <dbReference type="RuleBase" id="RU000363"/>
    </source>
</evidence>
<dbReference type="PANTHER" id="PTHR43391">
    <property type="entry name" value="RETINOL DEHYDROGENASE-RELATED"/>
    <property type="match status" value="1"/>
</dbReference>
<evidence type="ECO:0000256" key="1">
    <source>
        <dbReference type="ARBA" id="ARBA00006484"/>
    </source>
</evidence>
<keyword evidence="7" id="KW-1185">Reference proteome</keyword>
<dbReference type="InterPro" id="IPR002347">
    <property type="entry name" value="SDR_fam"/>
</dbReference>
<organism evidence="6 7">
    <name type="scientific">Microbulbifer taiwanensis</name>
    <dbReference type="NCBI Taxonomy" id="986746"/>
    <lineage>
        <taxon>Bacteria</taxon>
        <taxon>Pseudomonadati</taxon>
        <taxon>Pseudomonadota</taxon>
        <taxon>Gammaproteobacteria</taxon>
        <taxon>Cellvibrionales</taxon>
        <taxon>Microbulbiferaceae</taxon>
        <taxon>Microbulbifer</taxon>
    </lineage>
</organism>
<protein>
    <submittedName>
        <fullName evidence="6">SDR family NAD(P)-dependent oxidoreductase</fullName>
    </submittedName>
</protein>
<proteinExistence type="inferred from homology"/>
<dbReference type="Pfam" id="PF00106">
    <property type="entry name" value="adh_short"/>
    <property type="match status" value="1"/>
</dbReference>
<dbReference type="InterPro" id="IPR020904">
    <property type="entry name" value="Sc_DH/Rdtase_CS"/>
</dbReference>
<dbReference type="InterPro" id="IPR036291">
    <property type="entry name" value="NAD(P)-bd_dom_sf"/>
</dbReference>
<dbReference type="SMART" id="SM00822">
    <property type="entry name" value="PKS_KR"/>
    <property type="match status" value="1"/>
</dbReference>
<evidence type="ECO:0000259" key="5">
    <source>
        <dbReference type="SMART" id="SM00822"/>
    </source>
</evidence>
<evidence type="ECO:0000313" key="6">
    <source>
        <dbReference type="EMBL" id="MFC6634374.1"/>
    </source>
</evidence>
<gene>
    <name evidence="6" type="ORF">ACFQBM_13820</name>
</gene>
<dbReference type="InterPro" id="IPR057326">
    <property type="entry name" value="KR_dom"/>
</dbReference>
<dbReference type="PRINTS" id="PR00080">
    <property type="entry name" value="SDRFAMILY"/>
</dbReference>
<evidence type="ECO:0000256" key="3">
    <source>
        <dbReference type="ARBA" id="ARBA00023002"/>
    </source>
</evidence>
<name>A0ABW1YSN0_9GAMM</name>
<feature type="domain" description="Ketoreductase" evidence="5">
    <location>
        <begin position="12"/>
        <end position="196"/>
    </location>
</feature>
<dbReference type="RefSeq" id="WP_226865201.1">
    <property type="nucleotide sequence ID" value="NZ_JACZFR010000040.1"/>
</dbReference>
<comment type="caution">
    <text evidence="6">The sequence shown here is derived from an EMBL/GenBank/DDBJ whole genome shotgun (WGS) entry which is preliminary data.</text>
</comment>
<dbReference type="Gene3D" id="3.40.50.720">
    <property type="entry name" value="NAD(P)-binding Rossmann-like Domain"/>
    <property type="match status" value="1"/>
</dbReference>
<sequence length="271" mass="29256">MSLDRNMDWQKKVAVVTGAASGIGRGLAEHTAGLGMKLVLADINGEALESVAQSLDTEVLIVVADVSDVDAVEHLAEEAYARFGRVDLLFNNAGIMAAGFSWEIDPQQFQRALDININGVINGARAFVPRMKEQGERAFIVNTASIGGLLASPLMAPYSVSKFAVVAFSESLHAEMALLQLPIQVSVLCPGPVTSEIFKSPLGRGSYHPAVSGFVQQLQQHLDADGISPAELARRAFAGIDAGEFWLIPQPEMLRERYPQRVEKILEKIST</sequence>
<dbReference type="SUPFAM" id="SSF51735">
    <property type="entry name" value="NAD(P)-binding Rossmann-fold domains"/>
    <property type="match status" value="1"/>
</dbReference>
<dbReference type="PROSITE" id="PS00061">
    <property type="entry name" value="ADH_SHORT"/>
    <property type="match status" value="1"/>
</dbReference>
<evidence type="ECO:0000256" key="2">
    <source>
        <dbReference type="ARBA" id="ARBA00022857"/>
    </source>
</evidence>
<evidence type="ECO:0000313" key="7">
    <source>
        <dbReference type="Proteomes" id="UP001596425"/>
    </source>
</evidence>